<gene>
    <name evidence="4" type="ORF">CAUJ_LOCUS1693</name>
</gene>
<dbReference type="PANTHER" id="PTHR12625:SF0">
    <property type="entry name" value="PROTEIN LILIPOD"/>
    <property type="match status" value="1"/>
</dbReference>
<keyword evidence="3" id="KW-0472">Membrane</keyword>
<organism evidence="4 5">
    <name type="scientific">Caenorhabditis auriculariae</name>
    <dbReference type="NCBI Taxonomy" id="2777116"/>
    <lineage>
        <taxon>Eukaryota</taxon>
        <taxon>Metazoa</taxon>
        <taxon>Ecdysozoa</taxon>
        <taxon>Nematoda</taxon>
        <taxon>Chromadorea</taxon>
        <taxon>Rhabditida</taxon>
        <taxon>Rhabditina</taxon>
        <taxon>Rhabditomorpha</taxon>
        <taxon>Rhabditoidea</taxon>
        <taxon>Rhabditidae</taxon>
        <taxon>Peloderinae</taxon>
        <taxon>Caenorhabditis</taxon>
    </lineage>
</organism>
<accession>A0A8S1GSB4</accession>
<evidence type="ECO:0000313" key="4">
    <source>
        <dbReference type="EMBL" id="CAD6185774.1"/>
    </source>
</evidence>
<keyword evidence="2" id="KW-0175">Coiled coil</keyword>
<feature type="transmembrane region" description="Helical" evidence="3">
    <location>
        <begin position="12"/>
        <end position="35"/>
    </location>
</feature>
<dbReference type="GO" id="GO:0007165">
    <property type="term" value="P:signal transduction"/>
    <property type="evidence" value="ECO:0007669"/>
    <property type="project" value="TreeGrafter"/>
</dbReference>
<comment type="caution">
    <text evidence="4">The sequence shown here is derived from an EMBL/GenBank/DDBJ whole genome shotgun (WGS) entry which is preliminary data.</text>
</comment>
<reference evidence="4" key="1">
    <citation type="submission" date="2020-10" db="EMBL/GenBank/DDBJ databases">
        <authorList>
            <person name="Kikuchi T."/>
        </authorList>
    </citation>
    <scope>NUCLEOTIDE SEQUENCE</scope>
    <source>
        <strain evidence="4">NKZ352</strain>
    </source>
</reference>
<name>A0A8S1GSB4_9PELO</name>
<dbReference type="InterPro" id="IPR006876">
    <property type="entry name" value="LMBR1-like_membr_prot"/>
</dbReference>
<feature type="coiled-coil region" evidence="2">
    <location>
        <begin position="162"/>
        <end position="189"/>
    </location>
</feature>
<dbReference type="AlphaFoldDB" id="A0A8S1GSB4"/>
<dbReference type="EMBL" id="CAJGYM010000003">
    <property type="protein sequence ID" value="CAD6185774.1"/>
    <property type="molecule type" value="Genomic_DNA"/>
</dbReference>
<dbReference type="Proteomes" id="UP000835052">
    <property type="component" value="Unassembled WGS sequence"/>
</dbReference>
<evidence type="ECO:0000313" key="5">
    <source>
        <dbReference type="Proteomes" id="UP000835052"/>
    </source>
</evidence>
<keyword evidence="3" id="KW-0812">Transmembrane</keyword>
<dbReference type="GO" id="GO:0004888">
    <property type="term" value="F:transmembrane signaling receptor activity"/>
    <property type="evidence" value="ECO:0007669"/>
    <property type="project" value="TreeGrafter"/>
</dbReference>
<feature type="transmembrane region" description="Helical" evidence="3">
    <location>
        <begin position="106"/>
        <end position="126"/>
    </location>
</feature>
<keyword evidence="5" id="KW-1185">Reference proteome</keyword>
<comment type="similarity">
    <text evidence="1">Belongs to the LIMR family.</text>
</comment>
<proteinExistence type="inferred from homology"/>
<dbReference type="InterPro" id="IPR008075">
    <property type="entry name" value="LIMR"/>
</dbReference>
<protein>
    <submittedName>
        <fullName evidence="4">Uncharacterized protein</fullName>
    </submittedName>
</protein>
<dbReference type="Pfam" id="PF04791">
    <property type="entry name" value="LMBR1"/>
    <property type="match status" value="1"/>
</dbReference>
<feature type="transmembrane region" description="Helical" evidence="3">
    <location>
        <begin position="64"/>
        <end position="86"/>
    </location>
</feature>
<dbReference type="GO" id="GO:0005886">
    <property type="term" value="C:plasma membrane"/>
    <property type="evidence" value="ECO:0007669"/>
    <property type="project" value="TreeGrafter"/>
</dbReference>
<evidence type="ECO:0000256" key="1">
    <source>
        <dbReference type="ARBA" id="ARBA00010487"/>
    </source>
</evidence>
<dbReference type="PANTHER" id="PTHR12625">
    <property type="entry name" value="LIPOCALIN-1 INTERACTING MEMBRANE RECEPTOR LIMR"/>
    <property type="match status" value="1"/>
</dbReference>
<dbReference type="OrthoDB" id="5596951at2759"/>
<sequence>MTWLTYSSIGSVWNYVFTLSNASLFVLLPFCYFFIESQGFSSKWHRSVAKSRNYWAKPCVMQRIYETLAVCALLIVVLLCLAEVVIKLLRYDVSILSITSLNLPLIYSGVSFCGALLLLISTPYGFSRMFSFIRKLMSDSEKSAFSPVSEADTMTSPPADDVTEVQDTIERVEEVMSEIQESLAADEQNNIRETNHWRNENYGKKRVASSNCGDFYLSIFNKPTPPTRTYDEWKRSRLAAMSLKNRRRPFLPVNGDGQLRQREVVESPLRVDDNAFGDILVMKPLKHHASEFCLNSPNTFATGDIATNDIFATSYVSASTIGSPIFTSTPIVNLPFFGKRVKKLSGQFFGFRAL</sequence>
<evidence type="ECO:0000256" key="2">
    <source>
        <dbReference type="SAM" id="Coils"/>
    </source>
</evidence>
<keyword evidence="3" id="KW-1133">Transmembrane helix</keyword>
<evidence type="ECO:0000256" key="3">
    <source>
        <dbReference type="SAM" id="Phobius"/>
    </source>
</evidence>